<dbReference type="InterPro" id="IPR037046">
    <property type="entry name" value="AlkA_N_sf"/>
</dbReference>
<dbReference type="InterPro" id="IPR018060">
    <property type="entry name" value="HTH_AraC"/>
</dbReference>
<dbReference type="GO" id="GO:0005737">
    <property type="term" value="C:cytoplasm"/>
    <property type="evidence" value="ECO:0007669"/>
    <property type="project" value="TreeGrafter"/>
</dbReference>
<name>A0A2K9NTQ9_BACTC</name>
<dbReference type="AlphaFoldDB" id="A0A2K9NTQ9"/>
<dbReference type="GO" id="GO:0032259">
    <property type="term" value="P:methylation"/>
    <property type="evidence" value="ECO:0007669"/>
    <property type="project" value="UniProtKB-KW"/>
</dbReference>
<gene>
    <name evidence="14" type="ORF">C0V70_12365</name>
</gene>
<dbReference type="Proteomes" id="UP000235584">
    <property type="component" value="Chromosome"/>
</dbReference>
<keyword evidence="10" id="KW-0238">DNA-binding</keyword>
<dbReference type="SMART" id="SM00342">
    <property type="entry name" value="HTH_ARAC"/>
    <property type="match status" value="1"/>
</dbReference>
<evidence type="ECO:0000256" key="11">
    <source>
        <dbReference type="ARBA" id="ARBA00023159"/>
    </source>
</evidence>
<dbReference type="InterPro" id="IPR009057">
    <property type="entry name" value="Homeodomain-like_sf"/>
</dbReference>
<dbReference type="SUPFAM" id="SSF46689">
    <property type="entry name" value="Homeodomain-like"/>
    <property type="match status" value="2"/>
</dbReference>
<dbReference type="PROSITE" id="PS00041">
    <property type="entry name" value="HTH_ARAC_FAMILY_1"/>
    <property type="match status" value="1"/>
</dbReference>
<keyword evidence="12" id="KW-0804">Transcription</keyword>
<reference evidence="14 15" key="1">
    <citation type="submission" date="2018-01" db="EMBL/GenBank/DDBJ databases">
        <title>Complete genome sequence of Bacteriovorax stolpii DSM12778.</title>
        <authorList>
            <person name="Tang B."/>
            <person name="Chang J."/>
        </authorList>
    </citation>
    <scope>NUCLEOTIDE SEQUENCE [LARGE SCALE GENOMIC DNA]</scope>
    <source>
        <strain evidence="14 15">DSM 12778</strain>
    </source>
</reference>
<dbReference type="GO" id="GO:0032993">
    <property type="term" value="C:protein-DNA complex"/>
    <property type="evidence" value="ECO:0007669"/>
    <property type="project" value="TreeGrafter"/>
</dbReference>
<dbReference type="GO" id="GO:0008725">
    <property type="term" value="F:DNA-3-methyladenine glycosylase activity"/>
    <property type="evidence" value="ECO:0007669"/>
    <property type="project" value="TreeGrafter"/>
</dbReference>
<dbReference type="InterPro" id="IPR003265">
    <property type="entry name" value="HhH-GPD_domain"/>
</dbReference>
<evidence type="ECO:0000256" key="4">
    <source>
        <dbReference type="ARBA" id="ARBA00022603"/>
    </source>
</evidence>
<dbReference type="GO" id="GO:0006285">
    <property type="term" value="P:base-excision repair, AP site formation"/>
    <property type="evidence" value="ECO:0007669"/>
    <property type="project" value="TreeGrafter"/>
</dbReference>
<dbReference type="PANTHER" id="PTHR43003:SF13">
    <property type="entry name" value="DNA-3-METHYLADENINE GLYCOSYLASE 2"/>
    <property type="match status" value="1"/>
</dbReference>
<evidence type="ECO:0000256" key="3">
    <source>
        <dbReference type="ARBA" id="ARBA00012000"/>
    </source>
</evidence>
<dbReference type="Pfam" id="PF12833">
    <property type="entry name" value="HTH_18"/>
    <property type="match status" value="1"/>
</dbReference>
<keyword evidence="7" id="KW-0227">DNA damage</keyword>
<proteinExistence type="predicted"/>
<dbReference type="Pfam" id="PF06029">
    <property type="entry name" value="AlkA_N"/>
    <property type="match status" value="1"/>
</dbReference>
<dbReference type="GO" id="GO:0043916">
    <property type="term" value="F:DNA-7-methylguanine glycosylase activity"/>
    <property type="evidence" value="ECO:0007669"/>
    <property type="project" value="TreeGrafter"/>
</dbReference>
<comment type="cofactor">
    <cofactor evidence="2">
        <name>Zn(2+)</name>
        <dbReference type="ChEBI" id="CHEBI:29105"/>
    </cofactor>
</comment>
<keyword evidence="5" id="KW-0808">Transferase</keyword>
<dbReference type="InterPro" id="IPR011257">
    <property type="entry name" value="DNA_glycosylase"/>
</dbReference>
<dbReference type="InterPro" id="IPR010316">
    <property type="entry name" value="AlkA_N"/>
</dbReference>
<dbReference type="Pfam" id="PF02805">
    <property type="entry name" value="Ada_Zn_binding"/>
    <property type="match status" value="1"/>
</dbReference>
<dbReference type="SMART" id="SM01009">
    <property type="entry name" value="AlkA_N"/>
    <property type="match status" value="1"/>
</dbReference>
<evidence type="ECO:0000256" key="6">
    <source>
        <dbReference type="ARBA" id="ARBA00022723"/>
    </source>
</evidence>
<evidence type="ECO:0000256" key="10">
    <source>
        <dbReference type="ARBA" id="ARBA00023125"/>
    </source>
</evidence>
<comment type="catalytic activity">
    <reaction evidence="1">
        <text>Hydrolysis of alkylated DNA, releasing 3-methyladenine, 3-methylguanine, 7-methylguanine and 7-methyladenine.</text>
        <dbReference type="EC" id="3.2.2.21"/>
    </reaction>
</comment>
<evidence type="ECO:0000256" key="5">
    <source>
        <dbReference type="ARBA" id="ARBA00022679"/>
    </source>
</evidence>
<evidence type="ECO:0000256" key="9">
    <source>
        <dbReference type="ARBA" id="ARBA00023015"/>
    </source>
</evidence>
<keyword evidence="11" id="KW-0010">Activator</keyword>
<keyword evidence="6" id="KW-0479">Metal-binding</keyword>
<dbReference type="InterPro" id="IPR004026">
    <property type="entry name" value="Ada_DNA_repair_Zn-bd"/>
</dbReference>
<keyword evidence="15" id="KW-1185">Reference proteome</keyword>
<dbReference type="SMART" id="SM00478">
    <property type="entry name" value="ENDO3c"/>
    <property type="match status" value="1"/>
</dbReference>
<dbReference type="SUPFAM" id="SSF55945">
    <property type="entry name" value="TATA-box binding protein-like"/>
    <property type="match status" value="1"/>
</dbReference>
<dbReference type="OrthoDB" id="5287924at2"/>
<dbReference type="GO" id="GO:0003700">
    <property type="term" value="F:DNA-binding transcription factor activity"/>
    <property type="evidence" value="ECO:0007669"/>
    <property type="project" value="InterPro"/>
</dbReference>
<dbReference type="InterPro" id="IPR035451">
    <property type="entry name" value="Ada-like_dom_sf"/>
</dbReference>
<dbReference type="GO" id="GO:0008168">
    <property type="term" value="F:methyltransferase activity"/>
    <property type="evidence" value="ECO:0007669"/>
    <property type="project" value="UniProtKB-KW"/>
</dbReference>
<dbReference type="GO" id="GO:0008270">
    <property type="term" value="F:zinc ion binding"/>
    <property type="evidence" value="ECO:0007669"/>
    <property type="project" value="InterPro"/>
</dbReference>
<dbReference type="Gene3D" id="1.10.10.60">
    <property type="entry name" value="Homeodomain-like"/>
    <property type="match status" value="1"/>
</dbReference>
<dbReference type="InterPro" id="IPR018062">
    <property type="entry name" value="HTH_AraC-typ_CS"/>
</dbReference>
<sequence length="476" mass="53912">MTDLSQKDYKKIIQRRDPRYDGRFYFGVKTTHIYCRPVCPARPKPENIVIFKSASEAEKAGYRPCKRCHPDLAPGSKLLEGTTVSVGRALRLIDEAITASSDEELSVQTLAEKLGMSDRHLRRLFEEHLGASPIEIITTKKLHFARLLVMETQSPLAEIALAAGFKSVRRFNEAFKEFYSLAPSDLRKEHAEKIPKDQIILHLAIRAPYDWTSLMAFLGRHETYGLEEVHPDYFLRYIPHGKGYGTLKVSYEARQSKLKLELTNIPLIMVRSLISSLKSLFDIEHNPNDLPKSKALNANGIRIPGAFDNYETAVSIILGQLVSTVQAKAKMKELVLKYGKKISKKADPKDVYLFPTPALLKEARLEELGMTRHKANAIRELSRLVESTEIVISKTSDLEETRKKLLAIKGIGPWTVEMIAMRCMGDTNAYPKKDLIIARAIESGLAQEEEWSSSKAYLTHILWREYGKSLLKTSLK</sequence>
<dbReference type="RefSeq" id="WP_102244173.1">
    <property type="nucleotide sequence ID" value="NZ_CP025704.1"/>
</dbReference>
<keyword evidence="13" id="KW-0234">DNA repair</keyword>
<dbReference type="SUPFAM" id="SSF57884">
    <property type="entry name" value="Ada DNA repair protein, N-terminal domain (N-Ada 10)"/>
    <property type="match status" value="1"/>
</dbReference>
<evidence type="ECO:0000256" key="1">
    <source>
        <dbReference type="ARBA" id="ARBA00000086"/>
    </source>
</evidence>
<evidence type="ECO:0000313" key="14">
    <source>
        <dbReference type="EMBL" id="AUN98882.1"/>
    </source>
</evidence>
<evidence type="ECO:0000256" key="7">
    <source>
        <dbReference type="ARBA" id="ARBA00022763"/>
    </source>
</evidence>
<evidence type="ECO:0000256" key="2">
    <source>
        <dbReference type="ARBA" id="ARBA00001947"/>
    </source>
</evidence>
<keyword evidence="4" id="KW-0489">Methyltransferase</keyword>
<keyword evidence="8" id="KW-0862">Zinc</keyword>
<organism evidence="14 15">
    <name type="scientific">Bacteriovorax stolpii</name>
    <name type="common">Bdellovibrio stolpii</name>
    <dbReference type="NCBI Taxonomy" id="960"/>
    <lineage>
        <taxon>Bacteria</taxon>
        <taxon>Pseudomonadati</taxon>
        <taxon>Bdellovibrionota</taxon>
        <taxon>Bacteriovoracia</taxon>
        <taxon>Bacteriovoracales</taxon>
        <taxon>Bacteriovoracaceae</taxon>
        <taxon>Bacteriovorax</taxon>
    </lineage>
</organism>
<dbReference type="EC" id="3.2.2.21" evidence="3"/>
<dbReference type="EMBL" id="CP025704">
    <property type="protein sequence ID" value="AUN98882.1"/>
    <property type="molecule type" value="Genomic_DNA"/>
</dbReference>
<evidence type="ECO:0000313" key="15">
    <source>
        <dbReference type="Proteomes" id="UP000235584"/>
    </source>
</evidence>
<dbReference type="PANTHER" id="PTHR43003">
    <property type="entry name" value="DNA-3-METHYLADENINE GLYCOSYLASE"/>
    <property type="match status" value="1"/>
</dbReference>
<keyword evidence="9" id="KW-0805">Transcription regulation</keyword>
<dbReference type="GO" id="GO:0032131">
    <property type="term" value="F:alkylated DNA binding"/>
    <property type="evidence" value="ECO:0007669"/>
    <property type="project" value="TreeGrafter"/>
</dbReference>
<dbReference type="Gene3D" id="3.40.10.10">
    <property type="entry name" value="DNA Methylphosphotriester Repair Domain"/>
    <property type="match status" value="1"/>
</dbReference>
<dbReference type="Gene3D" id="1.10.340.30">
    <property type="entry name" value="Hypothetical protein, domain 2"/>
    <property type="match status" value="1"/>
</dbReference>
<dbReference type="Gene3D" id="3.30.310.20">
    <property type="entry name" value="DNA-3-methyladenine glycosylase AlkA, N-terminal domain"/>
    <property type="match status" value="1"/>
</dbReference>
<dbReference type="PROSITE" id="PS01124">
    <property type="entry name" value="HTH_ARAC_FAMILY_2"/>
    <property type="match status" value="1"/>
</dbReference>
<evidence type="ECO:0000256" key="8">
    <source>
        <dbReference type="ARBA" id="ARBA00022833"/>
    </source>
</evidence>
<dbReference type="GO" id="GO:0006307">
    <property type="term" value="P:DNA alkylation repair"/>
    <property type="evidence" value="ECO:0007669"/>
    <property type="project" value="TreeGrafter"/>
</dbReference>
<accession>A0A2K9NTQ9</accession>
<dbReference type="KEGG" id="bsto:C0V70_12365"/>
<protein>
    <recommendedName>
        <fullName evidence="3">DNA-3-methyladenine glycosylase II</fullName>
        <ecNumber evidence="3">3.2.2.21</ecNumber>
    </recommendedName>
</protein>
<dbReference type="GO" id="GO:0043565">
    <property type="term" value="F:sequence-specific DNA binding"/>
    <property type="evidence" value="ECO:0007669"/>
    <property type="project" value="InterPro"/>
</dbReference>
<dbReference type="SUPFAM" id="SSF48150">
    <property type="entry name" value="DNA-glycosylase"/>
    <property type="match status" value="1"/>
</dbReference>
<evidence type="ECO:0000256" key="13">
    <source>
        <dbReference type="ARBA" id="ARBA00023204"/>
    </source>
</evidence>
<dbReference type="InterPro" id="IPR051912">
    <property type="entry name" value="Alkylbase_DNA_Glycosylase/TA"/>
</dbReference>
<evidence type="ECO:0000256" key="12">
    <source>
        <dbReference type="ARBA" id="ARBA00023163"/>
    </source>
</evidence>
<dbReference type="CDD" id="cd00056">
    <property type="entry name" value="ENDO3c"/>
    <property type="match status" value="1"/>
</dbReference>